<sequence>MNRFAPIASTKFLLHSFSCTGCLLHGLVCAHRLGRSFDYAVPGGRRCRPAVKLLASGAAILEPEAWTEERCVVEEPEDIARGFAQAWNQGDADGIAALFADDADFVNVVGLWWRSRERIRRAHAEGFRRIFAGARMTLGRVRVRRLGDRAAVVHATWTLTGQTAHRGREAGARSGVLIFVAEKRDGGWVAVAAQNTDRVPGAETHIAVGGRLEAADYRDGR</sequence>
<dbReference type="Pfam" id="PF14534">
    <property type="entry name" value="DUF4440"/>
    <property type="match status" value="1"/>
</dbReference>
<evidence type="ECO:0000259" key="1">
    <source>
        <dbReference type="Pfam" id="PF14534"/>
    </source>
</evidence>
<keyword evidence="3" id="KW-1185">Reference proteome</keyword>
<dbReference type="Proteomes" id="UP000544090">
    <property type="component" value="Unassembled WGS sequence"/>
</dbReference>
<accession>A0A7X6HCB0</accession>
<evidence type="ECO:0000313" key="3">
    <source>
        <dbReference type="Proteomes" id="UP000544090"/>
    </source>
</evidence>
<dbReference type="InterPro" id="IPR027843">
    <property type="entry name" value="DUF4440"/>
</dbReference>
<comment type="caution">
    <text evidence="2">The sequence shown here is derived from an EMBL/GenBank/DDBJ whole genome shotgun (WGS) entry which is preliminary data.</text>
</comment>
<reference evidence="2 3" key="1">
    <citation type="submission" date="2020-04" db="EMBL/GenBank/DDBJ databases">
        <title>Arthrobacter sp. nov.</title>
        <authorList>
            <person name="Liu S."/>
        </authorList>
    </citation>
    <scope>NUCLEOTIDE SEQUENCE [LARGE SCALE GENOMIC DNA]</scope>
    <source>
        <strain evidence="2 3">E918</strain>
    </source>
</reference>
<dbReference type="CDD" id="cd00531">
    <property type="entry name" value="NTF2_like"/>
    <property type="match status" value="1"/>
</dbReference>
<dbReference type="InterPro" id="IPR011944">
    <property type="entry name" value="Steroid_delta5-4_isomerase"/>
</dbReference>
<name>A0A7X6HCB0_9MICC</name>
<feature type="domain" description="DUF4440" evidence="1">
    <location>
        <begin position="79"/>
        <end position="189"/>
    </location>
</feature>
<dbReference type="NCBIfam" id="TIGR02246">
    <property type="entry name" value="SgcJ/EcaC family oxidoreductase"/>
    <property type="match status" value="1"/>
</dbReference>
<evidence type="ECO:0000313" key="2">
    <source>
        <dbReference type="EMBL" id="NKX54491.1"/>
    </source>
</evidence>
<dbReference type="AlphaFoldDB" id="A0A7X6HCB0"/>
<dbReference type="Gene3D" id="3.10.450.50">
    <property type="match status" value="1"/>
</dbReference>
<dbReference type="EMBL" id="JAAZSQ010000005">
    <property type="protein sequence ID" value="NKX54491.1"/>
    <property type="molecule type" value="Genomic_DNA"/>
</dbReference>
<dbReference type="SUPFAM" id="SSF54427">
    <property type="entry name" value="NTF2-like"/>
    <property type="match status" value="1"/>
</dbReference>
<protein>
    <submittedName>
        <fullName evidence="2">SgcJ/EcaC family oxidoreductase</fullName>
    </submittedName>
</protein>
<gene>
    <name evidence="2" type="ORF">HGG74_08025</name>
</gene>
<dbReference type="InterPro" id="IPR032710">
    <property type="entry name" value="NTF2-like_dom_sf"/>
</dbReference>
<proteinExistence type="predicted"/>
<organism evidence="2 3">
    <name type="scientific">Arthrobacter mobilis</name>
    <dbReference type="NCBI Taxonomy" id="2724944"/>
    <lineage>
        <taxon>Bacteria</taxon>
        <taxon>Bacillati</taxon>
        <taxon>Actinomycetota</taxon>
        <taxon>Actinomycetes</taxon>
        <taxon>Micrococcales</taxon>
        <taxon>Micrococcaceae</taxon>
        <taxon>Arthrobacter</taxon>
    </lineage>
</organism>